<protein>
    <recommendedName>
        <fullName evidence="3">PH domain-containing protein</fullName>
    </recommendedName>
</protein>
<gene>
    <name evidence="1" type="ORF">BCV71DRAFT_91668</name>
</gene>
<dbReference type="EMBL" id="KV921299">
    <property type="protein sequence ID" value="ORE20119.1"/>
    <property type="molecule type" value="Genomic_DNA"/>
</dbReference>
<dbReference type="AlphaFoldDB" id="A0A1X0S7H4"/>
<name>A0A1X0S7H4_RHIZD</name>
<sequence>MKKDCLFSTDQNNDLEELPVNGHIFEGHLYLKRHDGKWTWKLFRFDGSSLICLSTKKIKIQPNVILGSHQNNSATSLLLATPKDKSSRLLTVNDLCKEPSYYQLPKWTLNVCDISSIAILKKSSYKHAFFKSKSNSFCIRSSDGQCYVMKARTLDELERWVFVLSKMWKLSQLLPPSPSSSSCNSPLRKASVPPQGAFNHRTVIIPPATTTPSNTTQCKSVRKVFLTAEKISFIENWLSSVNEQVYQPDDCENKLQKNKSFTQKHLSCIEEMPNPNKLPFNFFQDANTVYTDESETHSKKYTYSSLKYHGSTRACHVKLIKSDSTPSIPSKTRIVHSLPTVFMHSPLELLKSAASFEHHVKNDGSKHLTEMLGNIRLNQ</sequence>
<dbReference type="SUPFAM" id="SSF50729">
    <property type="entry name" value="PH domain-like"/>
    <property type="match status" value="1"/>
</dbReference>
<proteinExistence type="predicted"/>
<evidence type="ECO:0008006" key="3">
    <source>
        <dbReference type="Google" id="ProtNLM"/>
    </source>
</evidence>
<dbReference type="InterPro" id="IPR011993">
    <property type="entry name" value="PH-like_dom_sf"/>
</dbReference>
<dbReference type="Gene3D" id="2.30.29.30">
    <property type="entry name" value="Pleckstrin-homology domain (PH domain)/Phosphotyrosine-binding domain (PTB)"/>
    <property type="match status" value="1"/>
</dbReference>
<dbReference type="Proteomes" id="UP000242381">
    <property type="component" value="Unassembled WGS sequence"/>
</dbReference>
<evidence type="ECO:0000313" key="2">
    <source>
        <dbReference type="Proteomes" id="UP000242381"/>
    </source>
</evidence>
<accession>A0A1X0S7H4</accession>
<evidence type="ECO:0000313" key="1">
    <source>
        <dbReference type="EMBL" id="ORE20119.1"/>
    </source>
</evidence>
<dbReference type="CDD" id="cd00821">
    <property type="entry name" value="PH"/>
    <property type="match status" value="1"/>
</dbReference>
<dbReference type="VEuPathDB" id="FungiDB:BCV72DRAFT_85105"/>
<reference evidence="1 2" key="1">
    <citation type="journal article" date="2016" name="Proc. Natl. Acad. Sci. U.S.A.">
        <title>Lipid metabolic changes in an early divergent fungus govern the establishment of a mutualistic symbiosis with endobacteria.</title>
        <authorList>
            <person name="Lastovetsky O.A."/>
            <person name="Gaspar M.L."/>
            <person name="Mondo S.J."/>
            <person name="LaButti K.M."/>
            <person name="Sandor L."/>
            <person name="Grigoriev I.V."/>
            <person name="Henry S.A."/>
            <person name="Pawlowska T.E."/>
        </authorList>
    </citation>
    <scope>NUCLEOTIDE SEQUENCE [LARGE SCALE GENOMIC DNA]</scope>
    <source>
        <strain evidence="1 2">ATCC 11559</strain>
    </source>
</reference>
<organism evidence="1 2">
    <name type="scientific">Rhizopus microsporus</name>
    <dbReference type="NCBI Taxonomy" id="58291"/>
    <lineage>
        <taxon>Eukaryota</taxon>
        <taxon>Fungi</taxon>
        <taxon>Fungi incertae sedis</taxon>
        <taxon>Mucoromycota</taxon>
        <taxon>Mucoromycotina</taxon>
        <taxon>Mucoromycetes</taxon>
        <taxon>Mucorales</taxon>
        <taxon>Mucorineae</taxon>
        <taxon>Rhizopodaceae</taxon>
        <taxon>Rhizopus</taxon>
    </lineage>
</organism>